<organism evidence="1 2">
    <name type="scientific">Bacillus cereus</name>
    <dbReference type="NCBI Taxonomy" id="1396"/>
    <lineage>
        <taxon>Bacteria</taxon>
        <taxon>Bacillati</taxon>
        <taxon>Bacillota</taxon>
        <taxon>Bacilli</taxon>
        <taxon>Bacillales</taxon>
        <taxon>Bacillaceae</taxon>
        <taxon>Bacillus</taxon>
        <taxon>Bacillus cereus group</taxon>
    </lineage>
</organism>
<accession>A0A164NMP0</accession>
<sequence length="44" mass="5376">MSHEELLSSYDDILSYQIFIFTDILFKQKNKIFFHFFVSQQLLT</sequence>
<dbReference type="AlphaFoldDB" id="A0A164NMP0"/>
<reference evidence="1 2" key="1">
    <citation type="submission" date="2015-09" db="EMBL/GenBank/DDBJ databases">
        <title>Bacillus cereus food isolates.</title>
        <authorList>
            <person name="Boekhorst J."/>
        </authorList>
    </citation>
    <scope>NUCLEOTIDE SEQUENCE [LARGE SCALE GENOMIC DNA]</scope>
    <source>
        <strain evidence="1 2">B4088</strain>
    </source>
</reference>
<evidence type="ECO:0000313" key="1">
    <source>
        <dbReference type="EMBL" id="KZD64386.1"/>
    </source>
</evidence>
<dbReference type="PATRIC" id="fig|1396.535.peg.442"/>
<gene>
    <name evidence="1" type="ORF">B4088_3155</name>
</gene>
<evidence type="ECO:0000313" key="2">
    <source>
        <dbReference type="Proteomes" id="UP000076482"/>
    </source>
</evidence>
<proteinExistence type="predicted"/>
<dbReference type="Proteomes" id="UP000076482">
    <property type="component" value="Unassembled WGS sequence"/>
</dbReference>
<name>A0A164NMP0_BACCE</name>
<comment type="caution">
    <text evidence="1">The sequence shown here is derived from an EMBL/GenBank/DDBJ whole genome shotgun (WGS) entry which is preliminary data.</text>
</comment>
<protein>
    <submittedName>
        <fullName evidence="1">Uncharacterized protein</fullName>
    </submittedName>
</protein>
<dbReference type="EMBL" id="LJKE01000051">
    <property type="protein sequence ID" value="KZD64386.1"/>
    <property type="molecule type" value="Genomic_DNA"/>
</dbReference>